<dbReference type="InParanoid" id="D2VDQ8"/>
<dbReference type="PANTHER" id="PTHR14949:SF56">
    <property type="entry name" value="EGF-LIKE-DOMAIN, MULTIPLE 7"/>
    <property type="match status" value="1"/>
</dbReference>
<proteinExistence type="predicted"/>
<dbReference type="SUPFAM" id="SSF51101">
    <property type="entry name" value="Mannose-binding lectins"/>
    <property type="match status" value="1"/>
</dbReference>
<gene>
    <name evidence="4" type="ORF">NAEGRDRAFT_67006</name>
</gene>
<feature type="domain" description="Jacalin-type lectin" evidence="3">
    <location>
        <begin position="447"/>
        <end position="576"/>
    </location>
</feature>
<keyword evidence="1" id="KW-0732">Signal</keyword>
<reference evidence="4 5" key="1">
    <citation type="journal article" date="2010" name="Cell">
        <title>The genome of Naegleria gruberi illuminates early eukaryotic versatility.</title>
        <authorList>
            <person name="Fritz-Laylin L.K."/>
            <person name="Prochnik S.E."/>
            <person name="Ginger M.L."/>
            <person name="Dacks J.B."/>
            <person name="Carpenter M.L."/>
            <person name="Field M.C."/>
            <person name="Kuo A."/>
            <person name="Paredez A."/>
            <person name="Chapman J."/>
            <person name="Pham J."/>
            <person name="Shu S."/>
            <person name="Neupane R."/>
            <person name="Cipriano M."/>
            <person name="Mancuso J."/>
            <person name="Tu H."/>
            <person name="Salamov A."/>
            <person name="Lindquist E."/>
            <person name="Shapiro H."/>
            <person name="Lucas S."/>
            <person name="Grigoriev I.V."/>
            <person name="Cande W.Z."/>
            <person name="Fulton C."/>
            <person name="Rokhsar D.S."/>
            <person name="Dawson S.C."/>
        </authorList>
    </citation>
    <scope>NUCLEOTIDE SEQUENCE [LARGE SCALE GENOMIC DNA]</scope>
    <source>
        <strain evidence="4 5">NEG-M</strain>
    </source>
</reference>
<dbReference type="Gene3D" id="2.10.25.10">
    <property type="entry name" value="Laminin"/>
    <property type="match status" value="4"/>
</dbReference>
<dbReference type="PANTHER" id="PTHR14949">
    <property type="entry name" value="EGF-LIKE-DOMAIN, MULTIPLE 7, 8"/>
    <property type="match status" value="1"/>
</dbReference>
<evidence type="ECO:0000256" key="1">
    <source>
        <dbReference type="ARBA" id="ARBA00022729"/>
    </source>
</evidence>
<dbReference type="PROSITE" id="PS51752">
    <property type="entry name" value="JACALIN_LECTIN"/>
    <property type="match status" value="1"/>
</dbReference>
<dbReference type="PROSITE" id="PS01186">
    <property type="entry name" value="EGF_2"/>
    <property type="match status" value="2"/>
</dbReference>
<dbReference type="InterPro" id="IPR002049">
    <property type="entry name" value="LE_dom"/>
</dbReference>
<dbReference type="Proteomes" id="UP000006671">
    <property type="component" value="Unassembled WGS sequence"/>
</dbReference>
<dbReference type="Gene3D" id="2.100.10.30">
    <property type="entry name" value="Jacalin-like lectin domain"/>
    <property type="match status" value="1"/>
</dbReference>
<keyword evidence="2" id="KW-1015">Disulfide bond</keyword>
<dbReference type="KEGG" id="ngr:NAEGRDRAFT_67006"/>
<dbReference type="AlphaFoldDB" id="D2VDQ8"/>
<name>D2VDQ8_NAEGR</name>
<dbReference type="Pfam" id="PF01419">
    <property type="entry name" value="Jacalin"/>
    <property type="match status" value="1"/>
</dbReference>
<evidence type="ECO:0000259" key="3">
    <source>
        <dbReference type="PROSITE" id="PS51752"/>
    </source>
</evidence>
<accession>D2VDQ8</accession>
<dbReference type="PROSITE" id="PS00022">
    <property type="entry name" value="EGF_1"/>
    <property type="match status" value="5"/>
</dbReference>
<dbReference type="InterPro" id="IPR000742">
    <property type="entry name" value="EGF"/>
</dbReference>
<dbReference type="eggNOG" id="KOG1225">
    <property type="taxonomic scope" value="Eukaryota"/>
</dbReference>
<dbReference type="VEuPathDB" id="AmoebaDB:NAEGRDRAFT_67006"/>
<dbReference type="SMART" id="SM00181">
    <property type="entry name" value="EGF"/>
    <property type="match status" value="5"/>
</dbReference>
<protein>
    <submittedName>
        <fullName evidence="4">Predicted protein</fullName>
    </submittedName>
</protein>
<organism evidence="5">
    <name type="scientific">Naegleria gruberi</name>
    <name type="common">Amoeba</name>
    <dbReference type="NCBI Taxonomy" id="5762"/>
    <lineage>
        <taxon>Eukaryota</taxon>
        <taxon>Discoba</taxon>
        <taxon>Heterolobosea</taxon>
        <taxon>Tetramitia</taxon>
        <taxon>Eutetramitia</taxon>
        <taxon>Vahlkampfiidae</taxon>
        <taxon>Naegleria</taxon>
    </lineage>
</organism>
<dbReference type="InterPro" id="IPR050969">
    <property type="entry name" value="Dev_Signal_Modulators"/>
</dbReference>
<dbReference type="InterPro" id="IPR001229">
    <property type="entry name" value="Jacalin-like_lectin_dom"/>
</dbReference>
<sequence length="1045" mass="113830">MTNIPPLCSNQQNLGHAVDIELPGGYSEVGMNVTTQLVGFINDQNEDLYHLVNAPTLVDKYISKLKRVSKNGAEIWTLDIQSDCSTSASVVSQTLSFASDGTIVLSGWIITKERACFRGTKLSSKTSQNNRKVPFIAFVSSTGYVISVISLENDFPDASISHVDLDHSDSNKLYLIIRMDSRLLIACYNDGRLMWNNVISSCADPSKCQAAGLSYSPFGKILVTLYESDGTNFQFAAQGFNFVSHKSGIYIATFSSDDGLFSSIDMVFHSTSVNMGAPKTVLDRLGKLHLLIACEANCYISGSIANPGVFLLRYYNGAVEKLNRFISLILSKIKLQSLALDRDLSIYAIINGLTSFSIIDDTDGRVSNFLDIGVLCKFRYSDGKILWLRKIADDPTLDYYHVSPSSIMVNKKATVDEIIPTMFTYLRDGTRRTAWIESYTARYDTTESSSARIGGSGGSTTHTTSDKVTAILFGTTSDYVRDIGFEFKSVPAFQGGLGIRYAIDSDEYFTSIDYCVGGNSYTTVEYIKFNTNKKSFSNGKCRSSLQTESVPKGKELVGFTVNIGIYLDSIKFYYRSPYICMTGTEGDKCDTNVCYGISSKSALKCSGKGNCVGPNTCSCYFGYFGSNCEQKTTCFGIDFDSKTVCSGNGNCYGPNTCRCNGRYTGNQCQYATCNGIIQSDSKVCSGHGSCIKEDTCSCQEGYSGPSCSTYSCSGILNSDSKACSTHGVCSSLNNCTCLVGYFGSTCNEFECGGINAKSNLTCTGRGICSSSNNCKCLAPNSYGDNCESCKEGYYGSKCEKWNCNGIENTSPDVCGGRGQCVAPNQCKCTSTATGSFCEQCVTGYFGLKCGNWTCNGIENTATNVCNHRGSCIAYDNCQCSSRSYGSSCESCVGLFTGALCSECSGHLEGDEECLNYAVTDPEYYAFTDDNRLEFLQFIVMSTGIVNSTDYACSKLFTNLENEIGIGLECTVRNGTVSPSNTVNRAYLITVKTFQGTMSPSKPIHFNIFWANPQKKPSYTTLNISVKEFYTKNSIGLDLYAEQYRV</sequence>
<dbReference type="EMBL" id="GG738865">
    <property type="protein sequence ID" value="EFC44940.1"/>
    <property type="molecule type" value="Genomic_DNA"/>
</dbReference>
<evidence type="ECO:0000313" key="5">
    <source>
        <dbReference type="Proteomes" id="UP000006671"/>
    </source>
</evidence>
<dbReference type="GeneID" id="8850263"/>
<dbReference type="Pfam" id="PF23106">
    <property type="entry name" value="EGF_Teneurin"/>
    <property type="match status" value="1"/>
</dbReference>
<keyword evidence="5" id="KW-1185">Reference proteome</keyword>
<dbReference type="InterPro" id="IPR036404">
    <property type="entry name" value="Jacalin-like_lectin_dom_sf"/>
</dbReference>
<dbReference type="PROSITE" id="PS01248">
    <property type="entry name" value="EGF_LAM_1"/>
    <property type="match status" value="2"/>
</dbReference>
<dbReference type="RefSeq" id="XP_002677684.1">
    <property type="nucleotide sequence ID" value="XM_002677638.1"/>
</dbReference>
<evidence type="ECO:0000313" key="4">
    <source>
        <dbReference type="EMBL" id="EFC44940.1"/>
    </source>
</evidence>
<evidence type="ECO:0000256" key="2">
    <source>
        <dbReference type="ARBA" id="ARBA00023157"/>
    </source>
</evidence>
<dbReference type="OrthoDB" id="283575at2759"/>
<dbReference type="STRING" id="5762.D2VDQ8"/>